<dbReference type="EC" id="3.6.4.12" evidence="1"/>
<organism evidence="1 2">
    <name type="scientific">Mytilus coruscus</name>
    <name type="common">Sea mussel</name>
    <dbReference type="NCBI Taxonomy" id="42192"/>
    <lineage>
        <taxon>Eukaryota</taxon>
        <taxon>Metazoa</taxon>
        <taxon>Spiralia</taxon>
        <taxon>Lophotrochozoa</taxon>
        <taxon>Mollusca</taxon>
        <taxon>Bivalvia</taxon>
        <taxon>Autobranchia</taxon>
        <taxon>Pteriomorphia</taxon>
        <taxon>Mytilida</taxon>
        <taxon>Mytiloidea</taxon>
        <taxon>Mytilidae</taxon>
        <taxon>Mytilinae</taxon>
        <taxon>Mytilus</taxon>
    </lineage>
</organism>
<dbReference type="OrthoDB" id="6151953at2759"/>
<evidence type="ECO:0000313" key="1">
    <source>
        <dbReference type="EMBL" id="CAC5406151.1"/>
    </source>
</evidence>
<reference evidence="1 2" key="1">
    <citation type="submission" date="2020-06" db="EMBL/GenBank/DDBJ databases">
        <authorList>
            <person name="Li R."/>
            <person name="Bekaert M."/>
        </authorList>
    </citation>
    <scope>NUCLEOTIDE SEQUENCE [LARGE SCALE GENOMIC DNA]</scope>
    <source>
        <strain evidence="2">wild</strain>
    </source>
</reference>
<protein>
    <submittedName>
        <fullName evidence="1">DinG</fullName>
        <ecNumber evidence="1">3.6.4.12</ecNumber>
    </submittedName>
</protein>
<dbReference type="EMBL" id="CACVKT020007176">
    <property type="protein sequence ID" value="CAC5406151.1"/>
    <property type="molecule type" value="Genomic_DNA"/>
</dbReference>
<gene>
    <name evidence="1" type="ORF">MCOR_39756</name>
</gene>
<dbReference type="GO" id="GO:0016787">
    <property type="term" value="F:hydrolase activity"/>
    <property type="evidence" value="ECO:0007669"/>
    <property type="project" value="UniProtKB-KW"/>
</dbReference>
<dbReference type="GO" id="GO:0003678">
    <property type="term" value="F:DNA helicase activity"/>
    <property type="evidence" value="ECO:0007669"/>
    <property type="project" value="UniProtKB-EC"/>
</dbReference>
<keyword evidence="2" id="KW-1185">Reference proteome</keyword>
<name>A0A6J8DET5_MYTCO</name>
<evidence type="ECO:0000313" key="2">
    <source>
        <dbReference type="Proteomes" id="UP000507470"/>
    </source>
</evidence>
<keyword evidence="1" id="KW-0378">Hydrolase</keyword>
<dbReference type="AlphaFoldDB" id="A0A6J8DET5"/>
<proteinExistence type="predicted"/>
<accession>A0A6J8DET5</accession>
<dbReference type="Proteomes" id="UP000507470">
    <property type="component" value="Unassembled WGS sequence"/>
</dbReference>
<sequence length="159" mass="18217">MADRLIDICVPYVADMSLKVKNLSLQFYNYLCDMIGSQDVVRTRRNIFNVLDIVNTVDNAIFISSGSKAEGLDLKGSDYDQMHATKIFRVYESLNHVQSATRNIKFHMDTNDTKPGFTKLKLVNKSYLVIGELNDLCETVGKETYISSKRFRKQTYLII</sequence>